<evidence type="ECO:0000256" key="1">
    <source>
        <dbReference type="ARBA" id="ARBA00006754"/>
    </source>
</evidence>
<organism evidence="3 4">
    <name type="scientific">Zhihengliuella salsuginis</name>
    <dbReference type="NCBI Taxonomy" id="578222"/>
    <lineage>
        <taxon>Bacteria</taxon>
        <taxon>Bacillati</taxon>
        <taxon>Actinomycetota</taxon>
        <taxon>Actinomycetes</taxon>
        <taxon>Micrococcales</taxon>
        <taxon>Micrococcaceae</taxon>
        <taxon>Zhihengliuella</taxon>
    </lineage>
</organism>
<dbReference type="Pfam" id="PF13556">
    <property type="entry name" value="HTH_30"/>
    <property type="match status" value="1"/>
</dbReference>
<dbReference type="InterPro" id="IPR029016">
    <property type="entry name" value="GAF-like_dom_sf"/>
</dbReference>
<evidence type="ECO:0000313" key="3">
    <source>
        <dbReference type="EMBL" id="GHD10795.1"/>
    </source>
</evidence>
<dbReference type="InterPro" id="IPR003018">
    <property type="entry name" value="GAF"/>
</dbReference>
<sequence length="555" mass="61088">MCMNHIDGRTRGDLLRVLLDTAADFTALQDVEDVLQAIVRRTRTIMGVDMTYVSINDAERQETSIRQTDGVSTAAYRTLRMPLGTGVLGQIATGLAPYQTSDYLSDAALSHVPHVDEIVRAEGVQAIMGVPLTVHGHVIGALIVAERHARRFTADEIDLVDSIGTHAAVALDNSLRFEATEALTRDLELQQRRTNAELEHMSAVRDLDRRLMESIMSSPDLARVLDVGREALDSDLFFEESDGAHPAVAEEDGTVRVRAGTEELGAIRSGRPLGDRELELLERVAVHAALALLFSRAAEDADLRQQSELMDDLLSHRIQPQGRVARKMRRWGLDPSGPLFVVAIAAPQADPRQCLQALRASRTRGVVVDHQQHLCLVTSEEHWQAHVEDVFGNRRWRWQAGAVGPVDEVAALPDAHRTAELALTTLVDLGRDGVLTGDDVGFVGALLDLDQNGRLPHPLTAAIDPLIGYDREHGTDLLRTAWMYLETDGSVARTAELLHIHRNTVRQRLERTGRLLGGDWDRSPRRLETHLALRILSARHTGSLPGVGEGPPRAP</sequence>
<dbReference type="SUPFAM" id="SSF55781">
    <property type="entry name" value="GAF domain-like"/>
    <property type="match status" value="1"/>
</dbReference>
<dbReference type="InterPro" id="IPR042070">
    <property type="entry name" value="PucR_C-HTH_sf"/>
</dbReference>
<evidence type="ECO:0000313" key="4">
    <source>
        <dbReference type="Proteomes" id="UP000642819"/>
    </source>
</evidence>
<keyword evidence="4" id="KW-1185">Reference proteome</keyword>
<name>A0ABQ3GJJ0_9MICC</name>
<dbReference type="Gene3D" id="3.30.450.40">
    <property type="match status" value="1"/>
</dbReference>
<dbReference type="InterPro" id="IPR051448">
    <property type="entry name" value="CdaR-like_regulators"/>
</dbReference>
<dbReference type="PANTHER" id="PTHR33744">
    <property type="entry name" value="CARBOHYDRATE DIACID REGULATOR"/>
    <property type="match status" value="1"/>
</dbReference>
<protein>
    <recommendedName>
        <fullName evidence="2">GAF domain-containing protein</fullName>
    </recommendedName>
</protein>
<feature type="domain" description="GAF" evidence="2">
    <location>
        <begin position="30"/>
        <end position="181"/>
    </location>
</feature>
<evidence type="ECO:0000259" key="2">
    <source>
        <dbReference type="SMART" id="SM00065"/>
    </source>
</evidence>
<comment type="similarity">
    <text evidence="1">Belongs to the CdaR family.</text>
</comment>
<dbReference type="Gene3D" id="1.10.10.2840">
    <property type="entry name" value="PucR C-terminal helix-turn-helix domain"/>
    <property type="match status" value="1"/>
</dbReference>
<dbReference type="Pfam" id="PF01590">
    <property type="entry name" value="GAF"/>
    <property type="match status" value="1"/>
</dbReference>
<gene>
    <name evidence="3" type="ORF">GCM10008096_24660</name>
</gene>
<dbReference type="Proteomes" id="UP000642819">
    <property type="component" value="Unassembled WGS sequence"/>
</dbReference>
<accession>A0ABQ3GJJ0</accession>
<reference evidence="4" key="1">
    <citation type="journal article" date="2019" name="Int. J. Syst. Evol. Microbiol.">
        <title>The Global Catalogue of Microorganisms (GCM) 10K type strain sequencing project: providing services to taxonomists for standard genome sequencing and annotation.</title>
        <authorList>
            <consortium name="The Broad Institute Genomics Platform"/>
            <consortium name="The Broad Institute Genome Sequencing Center for Infectious Disease"/>
            <person name="Wu L."/>
            <person name="Ma J."/>
        </authorList>
    </citation>
    <scope>NUCLEOTIDE SEQUENCE [LARGE SCALE GENOMIC DNA]</scope>
    <source>
        <strain evidence="4">KCTC 19466</strain>
    </source>
</reference>
<dbReference type="Pfam" id="PF17853">
    <property type="entry name" value="GGDEF_2"/>
    <property type="match status" value="1"/>
</dbReference>
<comment type="caution">
    <text evidence="3">The sequence shown here is derived from an EMBL/GenBank/DDBJ whole genome shotgun (WGS) entry which is preliminary data.</text>
</comment>
<dbReference type="EMBL" id="BMXK01000011">
    <property type="protein sequence ID" value="GHD10795.1"/>
    <property type="molecule type" value="Genomic_DNA"/>
</dbReference>
<dbReference type="InterPro" id="IPR041522">
    <property type="entry name" value="CdaR_GGDEF"/>
</dbReference>
<dbReference type="PANTHER" id="PTHR33744:SF1">
    <property type="entry name" value="DNA-BINDING TRANSCRIPTIONAL ACTIVATOR ADER"/>
    <property type="match status" value="1"/>
</dbReference>
<dbReference type="SMART" id="SM00065">
    <property type="entry name" value="GAF"/>
    <property type="match status" value="1"/>
</dbReference>
<proteinExistence type="inferred from homology"/>
<dbReference type="InterPro" id="IPR025736">
    <property type="entry name" value="PucR_C-HTH_dom"/>
</dbReference>